<evidence type="ECO:0000313" key="2">
    <source>
        <dbReference type="EMBL" id="KGJ75155.1"/>
    </source>
</evidence>
<dbReference type="EMBL" id="JACHBQ010000001">
    <property type="protein sequence ID" value="MBB5642958.1"/>
    <property type="molecule type" value="Genomic_DNA"/>
</dbReference>
<organism evidence="2 4">
    <name type="scientific">Cryobacterium roopkundense</name>
    <dbReference type="NCBI Taxonomy" id="1001240"/>
    <lineage>
        <taxon>Bacteria</taxon>
        <taxon>Bacillati</taxon>
        <taxon>Actinomycetota</taxon>
        <taxon>Actinomycetes</taxon>
        <taxon>Micrococcales</taxon>
        <taxon>Microbacteriaceae</taxon>
        <taxon>Cryobacterium</taxon>
    </lineage>
</organism>
<keyword evidence="3" id="KW-0255">Endonuclease</keyword>
<keyword evidence="3" id="KW-0269">Exonuclease</keyword>
<dbReference type="InterPro" id="IPR005135">
    <property type="entry name" value="Endo/exonuclease/phosphatase"/>
</dbReference>
<dbReference type="STRING" id="1001240.GY21_09945"/>
<dbReference type="Gene3D" id="3.60.10.10">
    <property type="entry name" value="Endonuclease/exonuclease/phosphatase"/>
    <property type="match status" value="1"/>
</dbReference>
<dbReference type="InterPro" id="IPR036691">
    <property type="entry name" value="Endo/exonu/phosph_ase_sf"/>
</dbReference>
<reference evidence="2 4" key="1">
    <citation type="submission" date="2014-08" db="EMBL/GenBank/DDBJ databases">
        <authorList>
            <person name="Sisinthy S."/>
        </authorList>
    </citation>
    <scope>NUCLEOTIDE SEQUENCE [LARGE SCALE GENOMIC DNA]</scope>
    <source>
        <strain evidence="2 4">RuG17</strain>
    </source>
</reference>
<evidence type="ECO:0000313" key="5">
    <source>
        <dbReference type="Proteomes" id="UP000561726"/>
    </source>
</evidence>
<dbReference type="SUPFAM" id="SSF56219">
    <property type="entry name" value="DNase I-like"/>
    <property type="match status" value="1"/>
</dbReference>
<dbReference type="Proteomes" id="UP000561726">
    <property type="component" value="Unassembled WGS sequence"/>
</dbReference>
<accession>A0A099JAS4</accession>
<dbReference type="PANTHER" id="PTHR11371">
    <property type="entry name" value="DEOXYRIBONUCLEASE"/>
    <property type="match status" value="1"/>
</dbReference>
<evidence type="ECO:0000313" key="3">
    <source>
        <dbReference type="EMBL" id="MBB5642958.1"/>
    </source>
</evidence>
<sequence>MDSVVDVPADVATELTQLGAAVDAVVPHKTDTNLLVGSWNLRGFAGVSRTWSATPDTKPQRDWRAVASIAEIISRWDVAAIQEVRRDVAALRFLMDSLGPHWRVLTSDVTEGDAGNGERLTFLYDTTRVQPSGLVGEIVLPTGLRRATATQFARSPYAASFTRGGVEFILTTVHIIWANVSERIPEIRAFASWMRDWADRRNDWNENLLVLGDFNIDRYGNPLYNAFVETGLFPPPELNKLPRTIFDDEKSAHFYDQIAWFTTNTHPVKSLLSGLEYTNHGGSFDFPRFVYPGMPPEKLSWRISDHYPLWVEFALAS</sequence>
<dbReference type="RefSeq" id="WP_035836569.1">
    <property type="nucleotide sequence ID" value="NZ_JACHBQ010000001.1"/>
</dbReference>
<dbReference type="Proteomes" id="UP000029864">
    <property type="component" value="Unassembled WGS sequence"/>
</dbReference>
<dbReference type="GO" id="GO:0004519">
    <property type="term" value="F:endonuclease activity"/>
    <property type="evidence" value="ECO:0007669"/>
    <property type="project" value="UniProtKB-KW"/>
</dbReference>
<keyword evidence="3" id="KW-0540">Nuclease</keyword>
<keyword evidence="3" id="KW-0378">Hydrolase</keyword>
<reference evidence="3 5" key="2">
    <citation type="submission" date="2020-08" db="EMBL/GenBank/DDBJ databases">
        <title>Sequencing the genomes of 1000 actinobacteria strains.</title>
        <authorList>
            <person name="Klenk H.-P."/>
        </authorList>
    </citation>
    <scope>NUCLEOTIDE SEQUENCE [LARGE SCALE GENOMIC DNA]</scope>
    <source>
        <strain evidence="3 5">DSM 21065</strain>
    </source>
</reference>
<feature type="domain" description="Endonuclease/exonuclease/phosphatase" evidence="1">
    <location>
        <begin position="37"/>
        <end position="229"/>
    </location>
</feature>
<dbReference type="PANTHER" id="PTHR11371:SF31">
    <property type="entry name" value="EXTRACELLULAR NUCLEASE"/>
    <property type="match status" value="1"/>
</dbReference>
<comment type="caution">
    <text evidence="2">The sequence shown here is derived from an EMBL/GenBank/DDBJ whole genome shotgun (WGS) entry which is preliminary data.</text>
</comment>
<name>A0A099JAS4_9MICO</name>
<proteinExistence type="predicted"/>
<evidence type="ECO:0000259" key="1">
    <source>
        <dbReference type="Pfam" id="PF03372"/>
    </source>
</evidence>
<dbReference type="GO" id="GO:0004527">
    <property type="term" value="F:exonuclease activity"/>
    <property type="evidence" value="ECO:0007669"/>
    <property type="project" value="UniProtKB-KW"/>
</dbReference>
<gene>
    <name evidence="3" type="ORF">BJ997_003506</name>
    <name evidence="2" type="ORF">GY21_09945</name>
</gene>
<dbReference type="OrthoDB" id="5500612at2"/>
<keyword evidence="4" id="KW-1185">Reference proteome</keyword>
<dbReference type="AlphaFoldDB" id="A0A099JAS4"/>
<protein>
    <submittedName>
        <fullName evidence="3">Endonuclease/exonuclease/phosphatase family metal-dependent hydrolase</fullName>
    </submittedName>
</protein>
<evidence type="ECO:0000313" key="4">
    <source>
        <dbReference type="Proteomes" id="UP000029864"/>
    </source>
</evidence>
<dbReference type="Pfam" id="PF03372">
    <property type="entry name" value="Exo_endo_phos"/>
    <property type="match status" value="1"/>
</dbReference>
<dbReference type="CDD" id="cd10283">
    <property type="entry name" value="MnuA_DNase1-like"/>
    <property type="match status" value="1"/>
</dbReference>
<dbReference type="eggNOG" id="COG2374">
    <property type="taxonomic scope" value="Bacteria"/>
</dbReference>
<dbReference type="EMBL" id="JPXF01000036">
    <property type="protein sequence ID" value="KGJ75155.1"/>
    <property type="molecule type" value="Genomic_DNA"/>
</dbReference>